<evidence type="ECO:0000313" key="1">
    <source>
        <dbReference type="EMBL" id="SEF45317.1"/>
    </source>
</evidence>
<dbReference type="AlphaFoldDB" id="A0A1H5S674"/>
<name>A0A1H5S674_9VIBR</name>
<dbReference type="Proteomes" id="UP000236721">
    <property type="component" value="Unassembled WGS sequence"/>
</dbReference>
<gene>
    <name evidence="1" type="ORF">SAMN04488244_101237</name>
</gene>
<sequence>MLRETLSLHKPKINFDLTASTSIRIYYDLNLLSNETIRGHRYDAKWYWFAGMIESLTNKND</sequence>
<keyword evidence="2" id="KW-1185">Reference proteome</keyword>
<proteinExistence type="predicted"/>
<organism evidence="1 2">
    <name type="scientific">Vibrio hangzhouensis</name>
    <dbReference type="NCBI Taxonomy" id="462991"/>
    <lineage>
        <taxon>Bacteria</taxon>
        <taxon>Pseudomonadati</taxon>
        <taxon>Pseudomonadota</taxon>
        <taxon>Gammaproteobacteria</taxon>
        <taxon>Vibrionales</taxon>
        <taxon>Vibrionaceae</taxon>
        <taxon>Vibrio</taxon>
    </lineage>
</organism>
<protein>
    <submittedName>
        <fullName evidence="1">Uncharacterized protein</fullName>
    </submittedName>
</protein>
<evidence type="ECO:0000313" key="2">
    <source>
        <dbReference type="Proteomes" id="UP000236721"/>
    </source>
</evidence>
<dbReference type="EMBL" id="FNVG01000001">
    <property type="protein sequence ID" value="SEF45317.1"/>
    <property type="molecule type" value="Genomic_DNA"/>
</dbReference>
<reference evidence="2" key="1">
    <citation type="submission" date="2016-10" db="EMBL/GenBank/DDBJ databases">
        <authorList>
            <person name="Varghese N."/>
            <person name="Submissions S."/>
        </authorList>
    </citation>
    <scope>NUCLEOTIDE SEQUENCE [LARGE SCALE GENOMIC DNA]</scope>
    <source>
        <strain evidence="2">CGMCC 1.7062</strain>
    </source>
</reference>
<accession>A0A1H5S674</accession>